<dbReference type="AlphaFoldDB" id="A0A3B0XK86"/>
<accession>A0A3B0XK86</accession>
<organism evidence="2">
    <name type="scientific">hydrothermal vent metagenome</name>
    <dbReference type="NCBI Taxonomy" id="652676"/>
    <lineage>
        <taxon>unclassified sequences</taxon>
        <taxon>metagenomes</taxon>
        <taxon>ecological metagenomes</taxon>
    </lineage>
</organism>
<evidence type="ECO:0000313" key="2">
    <source>
        <dbReference type="EMBL" id="VAW67981.1"/>
    </source>
</evidence>
<feature type="domain" description="HDOD" evidence="1">
    <location>
        <begin position="31"/>
        <end position="218"/>
    </location>
</feature>
<name>A0A3B0XK86_9ZZZZ</name>
<proteinExistence type="predicted"/>
<gene>
    <name evidence="2" type="ORF">MNBD_GAMMA09-2355</name>
</gene>
<dbReference type="PANTHER" id="PTHR33525:SF3">
    <property type="entry name" value="RIBONUCLEASE Y"/>
    <property type="match status" value="1"/>
</dbReference>
<dbReference type="EMBL" id="UOFI01000115">
    <property type="protein sequence ID" value="VAW67981.1"/>
    <property type="molecule type" value="Genomic_DNA"/>
</dbReference>
<dbReference type="PANTHER" id="PTHR33525">
    <property type="match status" value="1"/>
</dbReference>
<dbReference type="PROSITE" id="PS51833">
    <property type="entry name" value="HDOD"/>
    <property type="match status" value="1"/>
</dbReference>
<dbReference type="InterPro" id="IPR013976">
    <property type="entry name" value="HDOD"/>
</dbReference>
<dbReference type="Gene3D" id="1.10.3210.10">
    <property type="entry name" value="Hypothetical protein af1432"/>
    <property type="match status" value="1"/>
</dbReference>
<sequence>MEKASKNSMSRQSQHILQLLYKAVETDQIKLPTLPEVALKIRRAVEKGDRSAADIAELLSQDSSLSARLLQLANSPLYRARNEINNLQMAITRLGTRIVKDLVVMLAIKQAFATRNKEIEKQFRKIWQTSIDVASACRVLATSQNKLDTEQAVLAGLIHNIGALPIIELAERRPSLFNQDQDLACICEEIQGALGEKILSFWNFPQTLIDVVAQWNNFNRQHSGDADYVDIVQAGILHTPHAPSNVNTDWSCIAAIKNLGLDPDMHEFNDTMQNQLNETRASLMNI</sequence>
<protein>
    <submittedName>
        <fullName evidence="2">Predicted signal transduction protein</fullName>
    </submittedName>
</protein>
<dbReference type="SUPFAM" id="SSF109604">
    <property type="entry name" value="HD-domain/PDEase-like"/>
    <property type="match status" value="1"/>
</dbReference>
<dbReference type="Pfam" id="PF08668">
    <property type="entry name" value="HDOD"/>
    <property type="match status" value="1"/>
</dbReference>
<dbReference type="InterPro" id="IPR052340">
    <property type="entry name" value="RNase_Y/CdgJ"/>
</dbReference>
<reference evidence="2" key="1">
    <citation type="submission" date="2018-06" db="EMBL/GenBank/DDBJ databases">
        <authorList>
            <person name="Zhirakovskaya E."/>
        </authorList>
    </citation>
    <scope>NUCLEOTIDE SEQUENCE</scope>
</reference>
<evidence type="ECO:0000259" key="1">
    <source>
        <dbReference type="PROSITE" id="PS51833"/>
    </source>
</evidence>